<protein>
    <submittedName>
        <fullName evidence="1">Uncharacterized protein</fullName>
    </submittedName>
</protein>
<reference evidence="1" key="1">
    <citation type="submission" date="2021-03" db="EMBL/GenBank/DDBJ databases">
        <title>Evolutionary priming and transition to the ectomycorrhizal habit in an iconic lineage of mushroom-forming fungi: is preadaptation a requirement?</title>
        <authorList>
            <consortium name="DOE Joint Genome Institute"/>
            <person name="Looney B.P."/>
            <person name="Miyauchi S."/>
            <person name="Morin E."/>
            <person name="Drula E."/>
            <person name="Courty P.E."/>
            <person name="Chicoki N."/>
            <person name="Fauchery L."/>
            <person name="Kohler A."/>
            <person name="Kuo A."/>
            <person name="LaButti K."/>
            <person name="Pangilinan J."/>
            <person name="Lipzen A."/>
            <person name="Riley R."/>
            <person name="Andreopoulos W."/>
            <person name="He G."/>
            <person name="Johnson J."/>
            <person name="Barry K.W."/>
            <person name="Grigoriev I.V."/>
            <person name="Nagy L."/>
            <person name="Hibbett D."/>
            <person name="Henrissat B."/>
            <person name="Matheny P.B."/>
            <person name="Labbe J."/>
            <person name="Martin A.F."/>
        </authorList>
    </citation>
    <scope>NUCLEOTIDE SEQUENCE</scope>
    <source>
        <strain evidence="1">BPL698</strain>
    </source>
</reference>
<dbReference type="Proteomes" id="UP001207468">
    <property type="component" value="Unassembled WGS sequence"/>
</dbReference>
<evidence type="ECO:0000313" key="1">
    <source>
        <dbReference type="EMBL" id="KAI9452810.1"/>
    </source>
</evidence>
<dbReference type="EMBL" id="JAGFNK010000326">
    <property type="protein sequence ID" value="KAI9452810.1"/>
    <property type="molecule type" value="Genomic_DNA"/>
</dbReference>
<proteinExistence type="predicted"/>
<keyword evidence="2" id="KW-1185">Reference proteome</keyword>
<name>A0ACC0TXN6_9AGAM</name>
<gene>
    <name evidence="1" type="ORF">F5148DRAFT_496358</name>
</gene>
<evidence type="ECO:0000313" key="2">
    <source>
        <dbReference type="Proteomes" id="UP001207468"/>
    </source>
</evidence>
<sequence>MPVLIVTFLFSKARRDATLINLGITIMLSSICNCLLLYAHEYLGPEPNKRLCIFQAAAFGANAPMCAVAALTLVIQIRSRLELKNVRWLPFMLLAPYLVFIAFFVANLIVGSRRPDTVTRARRTFYCSVESRTLSLVSIGFTSVAALIAVGGGAMLSFHLYNFLRIVRKARRPQIRVIPLAIRLVLFMVYLFFALVTSLWSIHDQKTFIRDIYISTFGVAYFLAFGTQRDVFRAWCFLRGRDDSRVRTETTATDGQTPEAITMLQVPATGSVVSTICDAGAAHEEASPALSPVRTPFAHAHYAAKSVHILVTSTRTEA</sequence>
<comment type="caution">
    <text evidence="1">The sequence shown here is derived from an EMBL/GenBank/DDBJ whole genome shotgun (WGS) entry which is preliminary data.</text>
</comment>
<accession>A0ACC0TXN6</accession>
<organism evidence="1 2">
    <name type="scientific">Russula earlei</name>
    <dbReference type="NCBI Taxonomy" id="71964"/>
    <lineage>
        <taxon>Eukaryota</taxon>
        <taxon>Fungi</taxon>
        <taxon>Dikarya</taxon>
        <taxon>Basidiomycota</taxon>
        <taxon>Agaricomycotina</taxon>
        <taxon>Agaricomycetes</taxon>
        <taxon>Russulales</taxon>
        <taxon>Russulaceae</taxon>
        <taxon>Russula</taxon>
    </lineage>
</organism>